<proteinExistence type="predicted"/>
<dbReference type="SUPFAM" id="SSF46785">
    <property type="entry name" value="Winged helix' DNA-binding domain"/>
    <property type="match status" value="1"/>
</dbReference>
<reference evidence="2 3" key="1">
    <citation type="journal article" date="2018" name="Int. J. Syst. Evol. Microbiol.">
        <title>Bifidobacterium callitrichidarum sp. nov. from the faeces of the emperor tamarin (Saguinus imperator).</title>
        <authorList>
            <person name="Modesto M."/>
            <person name="Michelini S."/>
            <person name="Sansosti M.C."/>
            <person name="De Filippo C."/>
            <person name="Cavalieri D."/>
            <person name="Qvirist L."/>
            <person name="Andlid T."/>
            <person name="Spiezio C."/>
            <person name="Sandri C."/>
            <person name="Pascarelli S."/>
            <person name="Sgorbati B."/>
            <person name="Mattarelli P."/>
        </authorList>
    </citation>
    <scope>NUCLEOTIDE SEQUENCE [LARGE SCALE GENOMIC DNA]</scope>
    <source>
        <strain evidence="2 3">TRI 5</strain>
    </source>
</reference>
<gene>
    <name evidence="2" type="ORF">DF196_02265</name>
</gene>
<dbReference type="GO" id="GO:0003700">
    <property type="term" value="F:DNA-binding transcription factor activity"/>
    <property type="evidence" value="ECO:0007669"/>
    <property type="project" value="InterPro"/>
</dbReference>
<evidence type="ECO:0000313" key="3">
    <source>
        <dbReference type="Proteomes" id="UP000245876"/>
    </source>
</evidence>
<accession>A0A2U2NCM3</accession>
<dbReference type="InterPro" id="IPR036390">
    <property type="entry name" value="WH_DNA-bd_sf"/>
</dbReference>
<protein>
    <recommendedName>
        <fullName evidence="1">HTH marR-type domain-containing protein</fullName>
    </recommendedName>
</protein>
<dbReference type="Gene3D" id="1.10.10.10">
    <property type="entry name" value="Winged helix-like DNA-binding domain superfamily/Winged helix DNA-binding domain"/>
    <property type="match status" value="1"/>
</dbReference>
<dbReference type="Proteomes" id="UP000245876">
    <property type="component" value="Unassembled WGS sequence"/>
</dbReference>
<evidence type="ECO:0000313" key="2">
    <source>
        <dbReference type="EMBL" id="PWG66749.1"/>
    </source>
</evidence>
<dbReference type="Pfam" id="PF12802">
    <property type="entry name" value="MarR_2"/>
    <property type="match status" value="1"/>
</dbReference>
<dbReference type="AlphaFoldDB" id="A0A2U2NCM3"/>
<dbReference type="InterPro" id="IPR000835">
    <property type="entry name" value="HTH_MarR-typ"/>
</dbReference>
<dbReference type="RefSeq" id="WP_109056318.1">
    <property type="nucleotide sequence ID" value="NZ_QFFM01000003.1"/>
</dbReference>
<comment type="caution">
    <text evidence="2">The sequence shown here is derived from an EMBL/GenBank/DDBJ whole genome shotgun (WGS) entry which is preliminary data.</text>
</comment>
<dbReference type="OrthoDB" id="2004745at2"/>
<dbReference type="EMBL" id="QFFM01000003">
    <property type="protein sequence ID" value="PWG66749.1"/>
    <property type="molecule type" value="Genomic_DNA"/>
</dbReference>
<dbReference type="InterPro" id="IPR036388">
    <property type="entry name" value="WH-like_DNA-bd_sf"/>
</dbReference>
<feature type="domain" description="HTH marR-type" evidence="1">
    <location>
        <begin position="131"/>
        <end position="186"/>
    </location>
</feature>
<keyword evidence="3" id="KW-1185">Reference proteome</keyword>
<name>A0A2U2NCM3_9BIFI</name>
<sequence>MDTGKTVEYLERELKVPVEQENGGRVLTGIPMFLKIRGPVPVTVGGYKLVFAKGMNGRFDIEKLKRDAGQLTRRTGRPVVFDFEKVSTYQRRTLSEQDVPFVVAGREFRLPFMGVVYADNPLDAPDDIERLTPNEQLVFLYLLYTNRTMQQQELADTLGVPAGYVSRGAKRLELLGLVTRSTKGHRAYLKANVGEGTRAGLLDKAWPMLRTPIMRTDVAVFDGKPDEGLHLAGESALSERTMLGEPYMASYATNRAWVKANRQRLTFYRKDYQIPPGTAFNLETWGYDPEPLIRVYGRDGMADPLSVMLSLRDHPDERIQQAIETNLDDIREEWDTN</sequence>
<evidence type="ECO:0000259" key="1">
    <source>
        <dbReference type="Pfam" id="PF12802"/>
    </source>
</evidence>
<organism evidence="2 3">
    <name type="scientific">Bifidobacterium callitrichidarum</name>
    <dbReference type="NCBI Taxonomy" id="2052941"/>
    <lineage>
        <taxon>Bacteria</taxon>
        <taxon>Bacillati</taxon>
        <taxon>Actinomycetota</taxon>
        <taxon>Actinomycetes</taxon>
        <taxon>Bifidobacteriales</taxon>
        <taxon>Bifidobacteriaceae</taxon>
        <taxon>Bifidobacterium</taxon>
    </lineage>
</organism>